<comment type="caution">
    <text evidence="1">The sequence shown here is derived from an EMBL/GenBank/DDBJ whole genome shotgun (WGS) entry which is preliminary data.</text>
</comment>
<dbReference type="RefSeq" id="WP_023098597.1">
    <property type="nucleotide sequence ID" value="NZ_CABMNQ010000009.1"/>
</dbReference>
<protein>
    <submittedName>
        <fullName evidence="1">DUF4917 family protein</fullName>
    </submittedName>
</protein>
<dbReference type="EMBL" id="QMDH01000009">
    <property type="protein sequence ID" value="RAZ70556.1"/>
    <property type="molecule type" value="Genomic_DNA"/>
</dbReference>
<evidence type="ECO:0000313" key="1">
    <source>
        <dbReference type="EMBL" id="RAZ70556.1"/>
    </source>
</evidence>
<sequence length="333" mass="38000">MPYVIQPWEAIAPNYRGTAILGNGASIAVSPSFSYGSLLEHARTNELIAPDVERLFAFFGTTDFELILRIVWQASNVNRSLLIPDQRTHEAYLRVRDCLIQSVQDIHPEFDQVSGHLPAIYRFIKHFDTVASLNYDLIVYWALMYGYDHDDEHAIKDCFGAGGVFQDDWRRLRTPIRRQRSTTLVFYPHGSLVLCRNRVEQERKIYNADAGLLEAILTRWRSEEVVPLFVSEGTWQQKVSSIQNSYYLSTVYREVLGSERETLVIYGWGLGEQDIHLLQRMRGTGIRRVAVSVYGADQIYCNRVMAIIQGALGAVPVEFFDSQSAGCWNHQGA</sequence>
<dbReference type="AlphaFoldDB" id="A0A330GD35"/>
<gene>
    <name evidence="1" type="ORF">DP202_06680</name>
</gene>
<reference evidence="1 2" key="1">
    <citation type="submission" date="2018-06" db="EMBL/GenBank/DDBJ databases">
        <title>ACT-28, a chromosomally-encoded AmpC with carbapenemase activity from Enterobacter kobei.</title>
        <authorList>
            <person name="Jousset A.B."/>
            <person name="Oueslati S."/>
            <person name="Bernabeu S."/>
            <person name="Takissian J."/>
            <person name="Creton E."/>
            <person name="Vogel A."/>
            <person name="Cotellon G."/>
            <person name="Bonnin R.A."/>
            <person name="Dortet L."/>
            <person name="Naas T."/>
        </authorList>
    </citation>
    <scope>NUCLEOTIDE SEQUENCE [LARGE SCALE GENOMIC DNA]</scope>
    <source>
        <strain evidence="1 2">99B3</strain>
    </source>
</reference>
<dbReference type="InterPro" id="IPR032581">
    <property type="entry name" value="DUF4917"/>
</dbReference>
<dbReference type="Proteomes" id="UP000251576">
    <property type="component" value="Unassembled WGS sequence"/>
</dbReference>
<evidence type="ECO:0000313" key="2">
    <source>
        <dbReference type="Proteomes" id="UP000251576"/>
    </source>
</evidence>
<accession>A0A330GD35</accession>
<name>A0A330GD35_ENTCL</name>
<dbReference type="Pfam" id="PF16263">
    <property type="entry name" value="DUF4917"/>
    <property type="match status" value="1"/>
</dbReference>
<organism evidence="1 2">
    <name type="scientific">Enterobacter cloacae</name>
    <dbReference type="NCBI Taxonomy" id="550"/>
    <lineage>
        <taxon>Bacteria</taxon>
        <taxon>Pseudomonadati</taxon>
        <taxon>Pseudomonadota</taxon>
        <taxon>Gammaproteobacteria</taxon>
        <taxon>Enterobacterales</taxon>
        <taxon>Enterobacteriaceae</taxon>
        <taxon>Enterobacter</taxon>
        <taxon>Enterobacter cloacae complex</taxon>
    </lineage>
</organism>
<proteinExistence type="predicted"/>